<evidence type="ECO:0000313" key="3">
    <source>
        <dbReference type="Proteomes" id="UP000613740"/>
    </source>
</evidence>
<organism evidence="2 3">
    <name type="scientific">Chlamydomonas schloesseri</name>
    <dbReference type="NCBI Taxonomy" id="2026947"/>
    <lineage>
        <taxon>Eukaryota</taxon>
        <taxon>Viridiplantae</taxon>
        <taxon>Chlorophyta</taxon>
        <taxon>core chlorophytes</taxon>
        <taxon>Chlorophyceae</taxon>
        <taxon>CS clade</taxon>
        <taxon>Chlamydomonadales</taxon>
        <taxon>Chlamydomonadaceae</taxon>
        <taxon>Chlamydomonas</taxon>
    </lineage>
</organism>
<feature type="compositionally biased region" description="Low complexity" evidence="1">
    <location>
        <begin position="464"/>
        <end position="476"/>
    </location>
</feature>
<protein>
    <submittedName>
        <fullName evidence="2">Uncharacterized protein</fullName>
    </submittedName>
</protein>
<feature type="compositionally biased region" description="Pro residues" evidence="1">
    <location>
        <begin position="176"/>
        <end position="188"/>
    </location>
</feature>
<feature type="region of interest" description="Disordered" evidence="1">
    <location>
        <begin position="164"/>
        <end position="212"/>
    </location>
</feature>
<comment type="caution">
    <text evidence="2">The sequence shown here is derived from an EMBL/GenBank/DDBJ whole genome shotgun (WGS) entry which is preliminary data.</text>
</comment>
<dbReference type="OrthoDB" id="2684236at2759"/>
<dbReference type="Pfam" id="PF07173">
    <property type="entry name" value="GRDP-like"/>
    <property type="match status" value="1"/>
</dbReference>
<proteinExistence type="predicted"/>
<dbReference type="AlphaFoldDB" id="A0A835TB18"/>
<evidence type="ECO:0000313" key="2">
    <source>
        <dbReference type="EMBL" id="KAG2439848.1"/>
    </source>
</evidence>
<dbReference type="PANTHER" id="PTHR34365:SF7">
    <property type="entry name" value="GLYCINE-RICH DOMAIN-CONTAINING PROTEIN 1"/>
    <property type="match status" value="1"/>
</dbReference>
<name>A0A835TB18_9CHLO</name>
<feature type="compositionally biased region" description="Low complexity" evidence="1">
    <location>
        <begin position="858"/>
        <end position="874"/>
    </location>
</feature>
<feature type="region of interest" description="Disordered" evidence="1">
    <location>
        <begin position="713"/>
        <end position="762"/>
    </location>
</feature>
<feature type="compositionally biased region" description="Low complexity" evidence="1">
    <location>
        <begin position="713"/>
        <end position="724"/>
    </location>
</feature>
<feature type="compositionally biased region" description="Pro residues" evidence="1">
    <location>
        <begin position="657"/>
        <end position="669"/>
    </location>
</feature>
<dbReference type="PANTHER" id="PTHR34365">
    <property type="entry name" value="ENOLASE (DUF1399)"/>
    <property type="match status" value="1"/>
</dbReference>
<dbReference type="InterPro" id="IPR009836">
    <property type="entry name" value="GRDP-like"/>
</dbReference>
<feature type="region of interest" description="Disordered" evidence="1">
    <location>
        <begin position="82"/>
        <end position="129"/>
    </location>
</feature>
<feature type="compositionally biased region" description="Gly residues" evidence="1">
    <location>
        <begin position="477"/>
        <end position="493"/>
    </location>
</feature>
<sequence>MFPLGGLYEGHYAEQAIRRYWDLWMPLLFQHQRTREPAAAALLLPPLDVQWAWFVHRLNPNKYLEDCRARFGRELHPAGPQQALGFSGCSSGTGGGDGRSSSKGPPAGLGGGCKGAAAAETRPLSESEEYTRRAWAAAYPAGPGLPPEHQHWPPAPAWLAEAVAKATPRPARHGPQPQPQPQAQPHPHPQGQGGDSQQQQQQQQQPGQAEAAAAVAAAGAAVPGSTASVRSYVIEAMPRQGRFLHQVLRAPYFSHAWLRAGVGRYLRFLAMARTRAPSEPLLVPMYDIDLVWHSHMALSGAYAADCRALLPASAGGGGGGAGGGGGGGGGKVLGHDDGLAGPALADPFAFTRRKYEGELGLMYNVAPTRRIPTSLAHPLVAAVWPLAAVLADPRASAPPPPPPRAVAAQLAAQAREPQRLLACTVVSADGAVSWGPGGARNAAAAAAALAAAAAAGGGGGGSSSGSKGKAPSVAAGPGAGAGAGVGAGSGSSNGGAPSFATAAGEWAQCMLGSPDHLKRSGAVGLYALWRLAEALGQLAGPGPGPGGGGGGGAGCSHSSSCGTDRHCGDGAGSGSSGGRRNASSGGSGGSGGGVRMLYLLGCLGGGGGGDEARRVDEAMSRMTHDLLRLADPTSPHSPVSRSDHPFWCALLPLPSELGPPPSPSPPPSASPQGPARGGGDGGAKATPVSGTDTTGVHINVTATATACDADAAPLATSTTTSQADPTPPTQPPVLPPLLAMPPPSPPPPPPPRPSRFPAPPPALDVPAGFAPASARDVDCVWLAPHHFVLPAPVIYTHADLCTLGRGSWCLPPRLANPEASGGSADPRHLLPLQPPPLQPPPLPGPPLLQPPPARDHAGASASSSGSASTGSSGSQGPQLQEQQPAAFAGVAEEDYDFEWEEEDCWPAAGGGGGRGRRGRRGSSINALGAVVHSPAWHKRLLRCYSRVYAELMRQRKVQQPDRATAMAWGLKV</sequence>
<feature type="region of interest" description="Disordered" evidence="1">
    <location>
        <begin position="568"/>
        <end position="590"/>
    </location>
</feature>
<gene>
    <name evidence="2" type="ORF">HYH02_010480</name>
</gene>
<reference evidence="2" key="1">
    <citation type="journal article" date="2020" name="bioRxiv">
        <title>Comparative genomics of Chlamydomonas.</title>
        <authorList>
            <person name="Craig R.J."/>
            <person name="Hasan A.R."/>
            <person name="Ness R.W."/>
            <person name="Keightley P.D."/>
        </authorList>
    </citation>
    <scope>NUCLEOTIDE SEQUENCE</scope>
    <source>
        <strain evidence="2">CCAP 11/173</strain>
    </source>
</reference>
<keyword evidence="3" id="KW-1185">Reference proteome</keyword>
<accession>A0A835TB18</accession>
<evidence type="ECO:0000256" key="1">
    <source>
        <dbReference type="SAM" id="MobiDB-lite"/>
    </source>
</evidence>
<feature type="region of interest" description="Disordered" evidence="1">
    <location>
        <begin position="817"/>
        <end position="886"/>
    </location>
</feature>
<feature type="region of interest" description="Disordered" evidence="1">
    <location>
        <begin position="458"/>
        <end position="496"/>
    </location>
</feature>
<feature type="region of interest" description="Disordered" evidence="1">
    <location>
        <begin position="657"/>
        <end position="694"/>
    </location>
</feature>
<feature type="compositionally biased region" description="Pro residues" evidence="1">
    <location>
        <begin position="832"/>
        <end position="852"/>
    </location>
</feature>
<feature type="compositionally biased region" description="Low complexity" evidence="1">
    <location>
        <begin position="195"/>
        <end position="212"/>
    </location>
</feature>
<dbReference type="EMBL" id="JAEHOD010000039">
    <property type="protein sequence ID" value="KAG2439848.1"/>
    <property type="molecule type" value="Genomic_DNA"/>
</dbReference>
<feature type="compositionally biased region" description="Pro residues" evidence="1">
    <location>
        <begin position="725"/>
        <end position="762"/>
    </location>
</feature>
<dbReference type="Proteomes" id="UP000613740">
    <property type="component" value="Unassembled WGS sequence"/>
</dbReference>